<dbReference type="RefSeq" id="WP_025286810.1">
    <property type="nucleotide sequence ID" value="NZ_CP003181.2"/>
</dbReference>
<dbReference type="AlphaFoldDB" id="A0AAN0VFY2"/>
<evidence type="ECO:0000313" key="2">
    <source>
        <dbReference type="Proteomes" id="UP000019438"/>
    </source>
</evidence>
<dbReference type="InterPro" id="IPR005564">
    <property type="entry name" value="Major_capsid_GpE"/>
</dbReference>
<organism evidence="1 2">
    <name type="scientific">Granulibacter bethesdensis</name>
    <dbReference type="NCBI Taxonomy" id="364410"/>
    <lineage>
        <taxon>Bacteria</taxon>
        <taxon>Pseudomonadati</taxon>
        <taxon>Pseudomonadota</taxon>
        <taxon>Alphaproteobacteria</taxon>
        <taxon>Acetobacterales</taxon>
        <taxon>Acetobacteraceae</taxon>
        <taxon>Granulibacter</taxon>
    </lineage>
</organism>
<reference evidence="2" key="1">
    <citation type="submission" date="2012-06" db="EMBL/GenBank/DDBJ databases">
        <title>Genome analysis of multiple Granulibacter bethesdensis isolates demonstrates substantial genome diversity.</title>
        <authorList>
            <person name="Greenberg D.E."/>
            <person name="Porcella S.F."/>
            <person name="Zarember K."/>
            <person name="Zelazny A.M."/>
            <person name="Bruno D."/>
            <person name="Martens C."/>
            <person name="Barbian K.D."/>
            <person name="Jaske E."/>
            <person name="Holland S.M."/>
        </authorList>
    </citation>
    <scope>NUCLEOTIDE SEQUENCE [LARGE SCALE GENOMIC DNA]</scope>
    <source>
        <strain evidence="2">CGDNIH3</strain>
    </source>
</reference>
<evidence type="ECO:0008006" key="3">
    <source>
        <dbReference type="Google" id="ProtNLM"/>
    </source>
</evidence>
<dbReference type="Pfam" id="PF03864">
    <property type="entry name" value="Phage_cap_E"/>
    <property type="match status" value="1"/>
</dbReference>
<dbReference type="KEGG" id="gbc:GbCGDNIH3_7062"/>
<evidence type="ECO:0000313" key="1">
    <source>
        <dbReference type="EMBL" id="AHJ63246.1"/>
    </source>
</evidence>
<dbReference type="Proteomes" id="UP000019438">
    <property type="component" value="Chromosome"/>
</dbReference>
<proteinExistence type="predicted"/>
<name>A0AAN0VFY2_9PROT</name>
<accession>A0AAN0VFY2</accession>
<protein>
    <recommendedName>
        <fullName evidence="3">Major capsid protein</fullName>
    </recommendedName>
</protein>
<dbReference type="EMBL" id="CP003181">
    <property type="protein sequence ID" value="AHJ63246.1"/>
    <property type="molecule type" value="Genomic_DNA"/>
</dbReference>
<sequence length="362" mass="40019">MPTIDIFRSDAFSLIEMSAYVNRTPYAPTGLGLLNIFDPTPLRTTILSVEEEDGVLGLVPVTERGAPTVELTRSKRRLRGAFKIPRLAEGSTINSADIQNIRASNTATELQQVQDEVVRRLDGPGGIRQRLEMTREYMRLGAIRGQLRDAPTPAQISAGQPGDLIYDWYNEFGIATPAPIAFDLKNTTADGKRPGYLRRQCNSVVRSMQRAAKGAWLPSTQLYAMCGDAFWDELTTHPDVEKTYLNWASLQDGATRLREGTAFDAMSFGGINWFNYRGSDDGVIGLAQDQVRFFPVGAPGVFQEAMAPGEGMDAVNTLGQKEYAMVVVDPERNFWARPEVYSYPLFICTRPEMLLSGVMGAS</sequence>
<gene>
    <name evidence="1" type="ORF">GbCGDNIH3_7062</name>
</gene>